<protein>
    <submittedName>
        <fullName evidence="1">Uncharacterized protein</fullName>
    </submittedName>
</protein>
<reference evidence="1 2" key="1">
    <citation type="journal article" date="2021" name="Elife">
        <title>Chloroplast acquisition without the gene transfer in kleptoplastic sea slugs, Plakobranchus ocellatus.</title>
        <authorList>
            <person name="Maeda T."/>
            <person name="Takahashi S."/>
            <person name="Yoshida T."/>
            <person name="Shimamura S."/>
            <person name="Takaki Y."/>
            <person name="Nagai Y."/>
            <person name="Toyoda A."/>
            <person name="Suzuki Y."/>
            <person name="Arimoto A."/>
            <person name="Ishii H."/>
            <person name="Satoh N."/>
            <person name="Nishiyama T."/>
            <person name="Hasebe M."/>
            <person name="Maruyama T."/>
            <person name="Minagawa J."/>
            <person name="Obokata J."/>
            <person name="Shigenobu S."/>
        </authorList>
    </citation>
    <scope>NUCLEOTIDE SEQUENCE [LARGE SCALE GENOMIC DNA]</scope>
</reference>
<dbReference type="EMBL" id="BLXT01006043">
    <property type="protein sequence ID" value="GFO28431.1"/>
    <property type="molecule type" value="Genomic_DNA"/>
</dbReference>
<evidence type="ECO:0000313" key="2">
    <source>
        <dbReference type="Proteomes" id="UP000735302"/>
    </source>
</evidence>
<evidence type="ECO:0000313" key="1">
    <source>
        <dbReference type="EMBL" id="GFO28431.1"/>
    </source>
</evidence>
<keyword evidence="2" id="KW-1185">Reference proteome</keyword>
<sequence length="74" mass="8364">MQFPRPADQFPEPLGQAKGLTEHQYDMLTFGFACLGNYVTSLEPVGNERSSNCRLLGQQNLTESVLSRFTELKR</sequence>
<accession>A0AAV4C6V2</accession>
<gene>
    <name evidence="1" type="ORF">PoB_005493600</name>
</gene>
<dbReference type="AlphaFoldDB" id="A0AAV4C6V2"/>
<proteinExistence type="predicted"/>
<dbReference type="Proteomes" id="UP000735302">
    <property type="component" value="Unassembled WGS sequence"/>
</dbReference>
<comment type="caution">
    <text evidence="1">The sequence shown here is derived from an EMBL/GenBank/DDBJ whole genome shotgun (WGS) entry which is preliminary data.</text>
</comment>
<organism evidence="1 2">
    <name type="scientific">Plakobranchus ocellatus</name>
    <dbReference type="NCBI Taxonomy" id="259542"/>
    <lineage>
        <taxon>Eukaryota</taxon>
        <taxon>Metazoa</taxon>
        <taxon>Spiralia</taxon>
        <taxon>Lophotrochozoa</taxon>
        <taxon>Mollusca</taxon>
        <taxon>Gastropoda</taxon>
        <taxon>Heterobranchia</taxon>
        <taxon>Euthyneura</taxon>
        <taxon>Panpulmonata</taxon>
        <taxon>Sacoglossa</taxon>
        <taxon>Placobranchoidea</taxon>
        <taxon>Plakobranchidae</taxon>
        <taxon>Plakobranchus</taxon>
    </lineage>
</organism>
<name>A0AAV4C6V2_9GAST</name>